<dbReference type="EMBL" id="HACA01002338">
    <property type="protein sequence ID" value="CDW19699.1"/>
    <property type="molecule type" value="Transcribed_RNA"/>
</dbReference>
<accession>A0A0K2T0Y8</accession>
<protein>
    <submittedName>
        <fullName evidence="1">Uncharacterized protein</fullName>
    </submittedName>
</protein>
<reference evidence="1" key="1">
    <citation type="submission" date="2014-05" db="EMBL/GenBank/DDBJ databases">
        <authorList>
            <person name="Chronopoulou M."/>
        </authorList>
    </citation>
    <scope>NUCLEOTIDE SEQUENCE</scope>
    <source>
        <tissue evidence="1">Whole organism</tissue>
    </source>
</reference>
<organism evidence="1">
    <name type="scientific">Lepeophtheirus salmonis</name>
    <name type="common">Salmon louse</name>
    <name type="synonym">Caligus salmonis</name>
    <dbReference type="NCBI Taxonomy" id="72036"/>
    <lineage>
        <taxon>Eukaryota</taxon>
        <taxon>Metazoa</taxon>
        <taxon>Ecdysozoa</taxon>
        <taxon>Arthropoda</taxon>
        <taxon>Crustacea</taxon>
        <taxon>Multicrustacea</taxon>
        <taxon>Hexanauplia</taxon>
        <taxon>Copepoda</taxon>
        <taxon>Siphonostomatoida</taxon>
        <taxon>Caligidae</taxon>
        <taxon>Lepeophtheirus</taxon>
    </lineage>
</organism>
<sequence length="58" mass="6693">MFNESPILTLRACKSPITQFVLLFETFLFLKELSDSVPLRSLFLIFGQTIILSLSHEF</sequence>
<dbReference type="AlphaFoldDB" id="A0A0K2T0Y8"/>
<name>A0A0K2T0Y8_LEPSM</name>
<proteinExistence type="predicted"/>
<evidence type="ECO:0000313" key="1">
    <source>
        <dbReference type="EMBL" id="CDW19699.1"/>
    </source>
</evidence>